<proteinExistence type="predicted"/>
<dbReference type="AlphaFoldDB" id="A0A916RWX9"/>
<dbReference type="Pfam" id="PF00583">
    <property type="entry name" value="Acetyltransf_1"/>
    <property type="match status" value="1"/>
</dbReference>
<name>A0A916RWX9_9BACT</name>
<dbReference type="InterPro" id="IPR016181">
    <property type="entry name" value="Acyl_CoA_acyltransferase"/>
</dbReference>
<dbReference type="InterPro" id="IPR052777">
    <property type="entry name" value="Acetyltransferase_Enz"/>
</dbReference>
<protein>
    <submittedName>
        <fullName evidence="2">N-acetyltransferase</fullName>
    </submittedName>
</protein>
<feature type="domain" description="N-acetyltransferase" evidence="1">
    <location>
        <begin position="4"/>
        <end position="162"/>
    </location>
</feature>
<dbReference type="GO" id="GO:0016747">
    <property type="term" value="F:acyltransferase activity, transferring groups other than amino-acyl groups"/>
    <property type="evidence" value="ECO:0007669"/>
    <property type="project" value="InterPro"/>
</dbReference>
<comment type="caution">
    <text evidence="2">The sequence shown here is derived from an EMBL/GenBank/DDBJ whole genome shotgun (WGS) entry which is preliminary data.</text>
</comment>
<evidence type="ECO:0000313" key="3">
    <source>
        <dbReference type="Proteomes" id="UP000648801"/>
    </source>
</evidence>
<sequence>MPEITIRAATTPEDVATVRNLMQAYGDHLTTHPSGAASICLEGYARELERLPEGYATLLIATVDGKPAGCVALRSLKRENRSCEMKRLWVSQGFRGLGLGQRLLAEAIAWAEQAGYIAIYLDTVPAAMPEANRLYKNVGFLPAERYNQSNIPDLVFFCKSLVTKT</sequence>
<dbReference type="PANTHER" id="PTHR43305">
    <property type="entry name" value="FAMILY N-ACETYLTRANSFERASE, PUTATIVE (AFU_ORTHOLOGUE AFUA_2G01380)-RELATED"/>
    <property type="match status" value="1"/>
</dbReference>
<dbReference type="EMBL" id="BMJB01000002">
    <property type="protein sequence ID" value="GGA74744.1"/>
    <property type="molecule type" value="Genomic_DNA"/>
</dbReference>
<dbReference type="PANTHER" id="PTHR43305:SF1">
    <property type="entry name" value="FAMILY N-ACETYLTRANSFERASE, PUTATIVE (AFU_ORTHOLOGUE AFUA_2G01380)-RELATED"/>
    <property type="match status" value="1"/>
</dbReference>
<accession>A0A916RWX9</accession>
<organism evidence="2 3">
    <name type="scientific">Edaphobacter acidisoli</name>
    <dbReference type="NCBI Taxonomy" id="2040573"/>
    <lineage>
        <taxon>Bacteria</taxon>
        <taxon>Pseudomonadati</taxon>
        <taxon>Acidobacteriota</taxon>
        <taxon>Terriglobia</taxon>
        <taxon>Terriglobales</taxon>
        <taxon>Acidobacteriaceae</taxon>
        <taxon>Edaphobacter</taxon>
    </lineage>
</organism>
<evidence type="ECO:0000313" key="2">
    <source>
        <dbReference type="EMBL" id="GGA74744.1"/>
    </source>
</evidence>
<dbReference type="InterPro" id="IPR000182">
    <property type="entry name" value="GNAT_dom"/>
</dbReference>
<dbReference type="Gene3D" id="3.40.630.30">
    <property type="match status" value="1"/>
</dbReference>
<evidence type="ECO:0000259" key="1">
    <source>
        <dbReference type="PROSITE" id="PS51186"/>
    </source>
</evidence>
<dbReference type="SUPFAM" id="SSF55729">
    <property type="entry name" value="Acyl-CoA N-acyltransferases (Nat)"/>
    <property type="match status" value="1"/>
</dbReference>
<reference evidence="2" key="2">
    <citation type="submission" date="2020-09" db="EMBL/GenBank/DDBJ databases">
        <authorList>
            <person name="Sun Q."/>
            <person name="Zhou Y."/>
        </authorList>
    </citation>
    <scope>NUCLEOTIDE SEQUENCE</scope>
    <source>
        <strain evidence="2">CGMCC 1.15447</strain>
    </source>
</reference>
<dbReference type="PROSITE" id="PS51186">
    <property type="entry name" value="GNAT"/>
    <property type="match status" value="1"/>
</dbReference>
<reference evidence="2" key="1">
    <citation type="journal article" date="2014" name="Int. J. Syst. Evol. Microbiol.">
        <title>Complete genome sequence of Corynebacterium casei LMG S-19264T (=DSM 44701T), isolated from a smear-ripened cheese.</title>
        <authorList>
            <consortium name="US DOE Joint Genome Institute (JGI-PGF)"/>
            <person name="Walter F."/>
            <person name="Albersmeier A."/>
            <person name="Kalinowski J."/>
            <person name="Ruckert C."/>
        </authorList>
    </citation>
    <scope>NUCLEOTIDE SEQUENCE</scope>
    <source>
        <strain evidence="2">CGMCC 1.15447</strain>
    </source>
</reference>
<dbReference type="CDD" id="cd04301">
    <property type="entry name" value="NAT_SF"/>
    <property type="match status" value="1"/>
</dbReference>
<dbReference type="RefSeq" id="WP_188760112.1">
    <property type="nucleotide sequence ID" value="NZ_BMJB01000002.1"/>
</dbReference>
<keyword evidence="3" id="KW-1185">Reference proteome</keyword>
<dbReference type="Proteomes" id="UP000648801">
    <property type="component" value="Unassembled WGS sequence"/>
</dbReference>
<gene>
    <name evidence="2" type="ORF">GCM10011507_27680</name>
</gene>